<dbReference type="InterPro" id="IPR023214">
    <property type="entry name" value="HAD_sf"/>
</dbReference>
<dbReference type="GO" id="GO:0036376">
    <property type="term" value="P:sodium ion export across plasma membrane"/>
    <property type="evidence" value="ECO:0007669"/>
    <property type="project" value="TreeGrafter"/>
</dbReference>
<dbReference type="InterPro" id="IPR006068">
    <property type="entry name" value="ATPase_P-typ_cation-transptr_C"/>
</dbReference>
<dbReference type="SFLD" id="SFLDS00003">
    <property type="entry name" value="Haloacid_Dehalogenase"/>
    <property type="match status" value="1"/>
</dbReference>
<dbReference type="FunFam" id="3.40.50.1000:FF:000028">
    <property type="entry name" value="Calcium-transporting P-type ATPase, putative"/>
    <property type="match status" value="1"/>
</dbReference>
<dbReference type="GO" id="GO:1990573">
    <property type="term" value="P:potassium ion import across plasma membrane"/>
    <property type="evidence" value="ECO:0007669"/>
    <property type="project" value="TreeGrafter"/>
</dbReference>
<comment type="similarity">
    <text evidence="2">Belongs to the cation transport ATPase (P-type) (TC 3.A.3) family. Type IIA subfamily.</text>
</comment>
<dbReference type="GO" id="GO:0006883">
    <property type="term" value="P:intracellular sodium ion homeostasis"/>
    <property type="evidence" value="ECO:0007669"/>
    <property type="project" value="TreeGrafter"/>
</dbReference>
<evidence type="ECO:0000256" key="9">
    <source>
        <dbReference type="ARBA" id="ARBA00022989"/>
    </source>
</evidence>
<dbReference type="GO" id="GO:0005391">
    <property type="term" value="F:P-type sodium:potassium-exchanging transporter activity"/>
    <property type="evidence" value="ECO:0007669"/>
    <property type="project" value="TreeGrafter"/>
</dbReference>
<evidence type="ECO:0000256" key="5">
    <source>
        <dbReference type="ARBA" id="ARBA00022741"/>
    </source>
</evidence>
<dbReference type="SUPFAM" id="SSF81665">
    <property type="entry name" value="Calcium ATPase, transmembrane domain M"/>
    <property type="match status" value="1"/>
</dbReference>
<feature type="transmembrane region" description="Helical" evidence="11">
    <location>
        <begin position="47"/>
        <end position="66"/>
    </location>
</feature>
<dbReference type="SMART" id="SM00831">
    <property type="entry name" value="Cation_ATPase_N"/>
    <property type="match status" value="1"/>
</dbReference>
<feature type="transmembrane region" description="Helical" evidence="11">
    <location>
        <begin position="714"/>
        <end position="736"/>
    </location>
</feature>
<dbReference type="Pfam" id="PF08282">
    <property type="entry name" value="Hydrolase_3"/>
    <property type="match status" value="1"/>
</dbReference>
<dbReference type="AlphaFoldDB" id="A0A915TZS1"/>
<dbReference type="CDD" id="cd02080">
    <property type="entry name" value="P-type_ATPase_cation"/>
    <property type="match status" value="1"/>
</dbReference>
<dbReference type="GO" id="GO:0016887">
    <property type="term" value="F:ATP hydrolysis activity"/>
    <property type="evidence" value="ECO:0007669"/>
    <property type="project" value="InterPro"/>
</dbReference>
<evidence type="ECO:0000313" key="13">
    <source>
        <dbReference type="EMBL" id="BCO08319.1"/>
    </source>
</evidence>
<evidence type="ECO:0000313" key="14">
    <source>
        <dbReference type="Proteomes" id="UP001063350"/>
    </source>
</evidence>
<organism evidence="13 14">
    <name type="scientific">Desulfolithobacter dissulfuricans</name>
    <dbReference type="NCBI Taxonomy" id="2795293"/>
    <lineage>
        <taxon>Bacteria</taxon>
        <taxon>Pseudomonadati</taxon>
        <taxon>Thermodesulfobacteriota</taxon>
        <taxon>Desulfobulbia</taxon>
        <taxon>Desulfobulbales</taxon>
        <taxon>Desulfobulbaceae</taxon>
        <taxon>Desulfolithobacter</taxon>
    </lineage>
</organism>
<dbReference type="Pfam" id="PF00689">
    <property type="entry name" value="Cation_ATPase_C"/>
    <property type="match status" value="1"/>
</dbReference>
<dbReference type="InterPro" id="IPR050510">
    <property type="entry name" value="Cation_transp_ATPase_P-type"/>
</dbReference>
<keyword evidence="9 11" id="KW-1133">Transmembrane helix</keyword>
<keyword evidence="5" id="KW-0547">Nucleotide-binding</keyword>
<dbReference type="InterPro" id="IPR036412">
    <property type="entry name" value="HAD-like_sf"/>
</dbReference>
<gene>
    <name evidence="13" type="ORF">GF1_06950</name>
</gene>
<evidence type="ECO:0000256" key="10">
    <source>
        <dbReference type="ARBA" id="ARBA00023136"/>
    </source>
</evidence>
<keyword evidence="8" id="KW-1278">Translocase</keyword>
<dbReference type="Gene3D" id="2.70.150.10">
    <property type="entry name" value="Calcium-transporting ATPase, cytoplasmic transduction domain A"/>
    <property type="match status" value="1"/>
</dbReference>
<keyword evidence="6" id="KW-0067">ATP-binding</keyword>
<dbReference type="PRINTS" id="PR00119">
    <property type="entry name" value="CATATPASE"/>
</dbReference>
<sequence>MAVDEVVALLQTDSVRGLDQDEVERRLRRFGPNVLTAKKGRPAWLRFLLQFHQPLIYILIVSGLITAGLREWVDSGVIFGVVLANAIAGFIQESRAENALAALARTMVSHTLVRRSGEKREVASANLVVGDIVLLQAGDKVPADLRLVRARELQVDESALTGESVPVAKSVDPVPEDTMLAERIDMVYGSSMVTHGQGTGVVVATGGDTEVGRISELIFSAEDLETPLTRKIARFSRVLLYAILILAAVTVVVGLLRGKPLLDMFMAAVALAVGAIPEGLPAAVTITLAIGVSRMARRRAIIRKLPAVETLGSVTVICSDKTGTLTENQMTVQAIVAGSEHYEVSGSGYAPFGRIVRMDGREDDGSRALAECLRAGLLCNDSELVEKDGQWQVQGDPTEGALLVVAVKAGLDRAEQQARFPRLDVIPFESRYQYMATLHADERNGHRLVYVKGAVERIIERCDQALDGSGRLVAIDRERILGDVDHLAARGMRVLAFARLEMAPETERISHDDLASGLVFLGLQGMIDPPRAEAVTAVRICQEAGIKVKMITGDHPATAAAIAEQIGLVHRRDAALPVVTGEDLATCSDGELQRTVEQANVFARATPEQKIRLVQALQARGHVVAMTGDGVNDAPALKQADIGVAMGRAGTDVAREAADMVLTDDNFSSIEAAIEEGRGVFDNLTKFIVWTLPTNLGEGLVILVAIFLGTTLPILPVQILWINMTTAGFLGLMLAFEPKEPGIMQRRPRDPETPILTSELIIRVLLVGTLLLIGAFGLFRWELAGGASLDEARTVAVNVFVIMELFYLFNCRSLDRSVFQLGMFSNLWVLGGVCAMVVLQAVYTYVPLMNELFQTSSIGLFSWIRIGLAGLLCYAVVEMEKKYRRRIRARKKEKEGR</sequence>
<dbReference type="SUPFAM" id="SSF81653">
    <property type="entry name" value="Calcium ATPase, transduction domain A"/>
    <property type="match status" value="1"/>
</dbReference>
<evidence type="ECO:0000256" key="6">
    <source>
        <dbReference type="ARBA" id="ARBA00022840"/>
    </source>
</evidence>
<name>A0A915TZS1_9BACT</name>
<dbReference type="Gene3D" id="3.40.1110.10">
    <property type="entry name" value="Calcium-transporting ATPase, cytoplasmic domain N"/>
    <property type="match status" value="1"/>
</dbReference>
<dbReference type="Gene3D" id="3.40.50.1000">
    <property type="entry name" value="HAD superfamily/HAD-like"/>
    <property type="match status" value="1"/>
</dbReference>
<feature type="transmembrane region" description="Helical" evidence="11">
    <location>
        <begin position="264"/>
        <end position="290"/>
    </location>
</feature>
<dbReference type="InterPro" id="IPR023299">
    <property type="entry name" value="ATPase_P-typ_cyto_dom_N"/>
</dbReference>
<keyword evidence="3" id="KW-0597">Phosphoprotein</keyword>
<dbReference type="Proteomes" id="UP001063350">
    <property type="component" value="Chromosome"/>
</dbReference>
<dbReference type="Pfam" id="PF00122">
    <property type="entry name" value="E1-E2_ATPase"/>
    <property type="match status" value="1"/>
</dbReference>
<keyword evidence="10 11" id="KW-0472">Membrane</keyword>
<dbReference type="SFLD" id="SFLDF00027">
    <property type="entry name" value="p-type_atpase"/>
    <property type="match status" value="1"/>
</dbReference>
<dbReference type="Pfam" id="PF00690">
    <property type="entry name" value="Cation_ATPase_N"/>
    <property type="match status" value="1"/>
</dbReference>
<evidence type="ECO:0000259" key="12">
    <source>
        <dbReference type="SMART" id="SM00831"/>
    </source>
</evidence>
<proteinExistence type="inferred from homology"/>
<dbReference type="GO" id="GO:0005524">
    <property type="term" value="F:ATP binding"/>
    <property type="evidence" value="ECO:0007669"/>
    <property type="project" value="UniProtKB-KW"/>
</dbReference>
<dbReference type="FunFam" id="2.70.150.10:FF:000160">
    <property type="entry name" value="Sarcoplasmic/endoplasmic reticulum calcium ATPase 1"/>
    <property type="match status" value="1"/>
</dbReference>
<evidence type="ECO:0000256" key="1">
    <source>
        <dbReference type="ARBA" id="ARBA00004127"/>
    </source>
</evidence>
<dbReference type="PRINTS" id="PR00120">
    <property type="entry name" value="HATPASE"/>
</dbReference>
<reference evidence="13" key="1">
    <citation type="submission" date="2020-12" db="EMBL/GenBank/DDBJ databases">
        <title>Desulfobium dissulfuricans gen. nov., sp. nov., a novel mesophilic, sulfate-reducing bacterium isolated from a deep-sea hydrothermal vent.</title>
        <authorList>
            <person name="Hashimoto Y."/>
            <person name="Tame A."/>
            <person name="Sawayama S."/>
            <person name="Miyazaki J."/>
            <person name="Takai K."/>
            <person name="Nakagawa S."/>
        </authorList>
    </citation>
    <scope>NUCLEOTIDE SEQUENCE</scope>
    <source>
        <strain evidence="13">GF1</strain>
    </source>
</reference>
<dbReference type="InterPro" id="IPR004014">
    <property type="entry name" value="ATPase_P-typ_cation-transptr_N"/>
</dbReference>
<feature type="transmembrane region" description="Helical" evidence="11">
    <location>
        <begin position="687"/>
        <end position="708"/>
    </location>
</feature>
<dbReference type="EMBL" id="AP024233">
    <property type="protein sequence ID" value="BCO08319.1"/>
    <property type="molecule type" value="Genomic_DNA"/>
</dbReference>
<dbReference type="InterPro" id="IPR023298">
    <property type="entry name" value="ATPase_P-typ_TM_dom_sf"/>
</dbReference>
<dbReference type="GO" id="GO:0030007">
    <property type="term" value="P:intracellular potassium ion homeostasis"/>
    <property type="evidence" value="ECO:0007669"/>
    <property type="project" value="TreeGrafter"/>
</dbReference>
<evidence type="ECO:0000256" key="2">
    <source>
        <dbReference type="ARBA" id="ARBA00005675"/>
    </source>
</evidence>
<dbReference type="Pfam" id="PF13246">
    <property type="entry name" value="Cation_ATPase"/>
    <property type="match status" value="1"/>
</dbReference>
<dbReference type="GO" id="GO:1902600">
    <property type="term" value="P:proton transmembrane transport"/>
    <property type="evidence" value="ECO:0007669"/>
    <property type="project" value="TreeGrafter"/>
</dbReference>
<evidence type="ECO:0000256" key="4">
    <source>
        <dbReference type="ARBA" id="ARBA00022692"/>
    </source>
</evidence>
<evidence type="ECO:0000256" key="8">
    <source>
        <dbReference type="ARBA" id="ARBA00022967"/>
    </source>
</evidence>
<keyword evidence="7" id="KW-0460">Magnesium</keyword>
<evidence type="ECO:0000256" key="3">
    <source>
        <dbReference type="ARBA" id="ARBA00022553"/>
    </source>
</evidence>
<feature type="transmembrane region" description="Helical" evidence="11">
    <location>
        <begin position="821"/>
        <end position="846"/>
    </location>
</feature>
<dbReference type="FunFam" id="3.40.1110.10:FF:000094">
    <property type="entry name" value="Cation-transporting P-type ATPase"/>
    <property type="match status" value="1"/>
</dbReference>
<feature type="transmembrane region" description="Helical" evidence="11">
    <location>
        <begin position="756"/>
        <end position="779"/>
    </location>
</feature>
<dbReference type="NCBIfam" id="TIGR01494">
    <property type="entry name" value="ATPase_P-type"/>
    <property type="match status" value="2"/>
</dbReference>
<feature type="transmembrane region" description="Helical" evidence="11">
    <location>
        <begin position="858"/>
        <end position="877"/>
    </location>
</feature>
<evidence type="ECO:0000256" key="11">
    <source>
        <dbReference type="SAM" id="Phobius"/>
    </source>
</evidence>
<dbReference type="SUPFAM" id="SSF56784">
    <property type="entry name" value="HAD-like"/>
    <property type="match status" value="1"/>
</dbReference>
<dbReference type="SUPFAM" id="SSF81660">
    <property type="entry name" value="Metal cation-transporting ATPase, ATP-binding domain N"/>
    <property type="match status" value="1"/>
</dbReference>
<dbReference type="SFLD" id="SFLDG00002">
    <property type="entry name" value="C1.7:_P-type_atpase_like"/>
    <property type="match status" value="1"/>
</dbReference>
<comment type="subcellular location">
    <subcellularLocation>
        <location evidence="1">Endomembrane system</location>
        <topology evidence="1">Multi-pass membrane protein</topology>
    </subcellularLocation>
</comment>
<dbReference type="GO" id="GO:0005886">
    <property type="term" value="C:plasma membrane"/>
    <property type="evidence" value="ECO:0007669"/>
    <property type="project" value="TreeGrafter"/>
</dbReference>
<dbReference type="FunFam" id="3.40.50.1000:FF:000001">
    <property type="entry name" value="Phospholipid-transporting ATPase IC"/>
    <property type="match status" value="1"/>
</dbReference>
<feature type="transmembrane region" description="Helical" evidence="11">
    <location>
        <begin position="72"/>
        <end position="91"/>
    </location>
</feature>
<dbReference type="KEGG" id="ddu:GF1_06950"/>
<dbReference type="PROSITE" id="PS00154">
    <property type="entry name" value="ATPASE_E1_E2"/>
    <property type="match status" value="1"/>
</dbReference>
<feature type="transmembrane region" description="Helical" evidence="11">
    <location>
        <begin position="791"/>
        <end position="809"/>
    </location>
</feature>
<feature type="domain" description="Cation-transporting P-type ATPase N-terminal" evidence="12">
    <location>
        <begin position="1"/>
        <end position="71"/>
    </location>
</feature>
<dbReference type="InterPro" id="IPR059000">
    <property type="entry name" value="ATPase_P-type_domA"/>
</dbReference>
<dbReference type="InterPro" id="IPR008250">
    <property type="entry name" value="ATPase_P-typ_transduc_dom_A_sf"/>
</dbReference>
<accession>A0A915TZS1</accession>
<dbReference type="InterPro" id="IPR018303">
    <property type="entry name" value="ATPase_P-typ_P_site"/>
</dbReference>
<dbReference type="Gene3D" id="1.20.1110.10">
    <property type="entry name" value="Calcium-transporting ATPase, transmembrane domain"/>
    <property type="match status" value="1"/>
</dbReference>
<keyword evidence="14" id="KW-1185">Reference proteome</keyword>
<protein>
    <submittedName>
        <fullName evidence="13">ATPase</fullName>
    </submittedName>
</protein>
<evidence type="ECO:0000256" key="7">
    <source>
        <dbReference type="ARBA" id="ARBA00022842"/>
    </source>
</evidence>
<dbReference type="InterPro" id="IPR001757">
    <property type="entry name" value="P_typ_ATPase"/>
</dbReference>
<dbReference type="PANTHER" id="PTHR43294:SF20">
    <property type="entry name" value="P-TYPE ATPASE"/>
    <property type="match status" value="1"/>
</dbReference>
<dbReference type="InterPro" id="IPR044492">
    <property type="entry name" value="P_typ_ATPase_HD_dom"/>
</dbReference>
<dbReference type="GO" id="GO:0012505">
    <property type="term" value="C:endomembrane system"/>
    <property type="evidence" value="ECO:0007669"/>
    <property type="project" value="UniProtKB-SubCell"/>
</dbReference>
<feature type="transmembrane region" description="Helical" evidence="11">
    <location>
        <begin position="238"/>
        <end position="258"/>
    </location>
</feature>
<keyword evidence="4 11" id="KW-0812">Transmembrane</keyword>
<dbReference type="PANTHER" id="PTHR43294">
    <property type="entry name" value="SODIUM/POTASSIUM-TRANSPORTING ATPASE SUBUNIT ALPHA"/>
    <property type="match status" value="1"/>
</dbReference>